<evidence type="ECO:0000313" key="1">
    <source>
        <dbReference type="EMBL" id="GAI23279.1"/>
    </source>
</evidence>
<accession>X1NX88</accession>
<proteinExistence type="predicted"/>
<protein>
    <submittedName>
        <fullName evidence="1">Uncharacterized protein</fullName>
    </submittedName>
</protein>
<organism evidence="1">
    <name type="scientific">marine sediment metagenome</name>
    <dbReference type="NCBI Taxonomy" id="412755"/>
    <lineage>
        <taxon>unclassified sequences</taxon>
        <taxon>metagenomes</taxon>
        <taxon>ecological metagenomes</taxon>
    </lineage>
</organism>
<comment type="caution">
    <text evidence="1">The sequence shown here is derived from an EMBL/GenBank/DDBJ whole genome shotgun (WGS) entry which is preliminary data.</text>
</comment>
<dbReference type="AlphaFoldDB" id="X1NX88"/>
<reference evidence="1" key="1">
    <citation type="journal article" date="2014" name="Front. Microbiol.">
        <title>High frequency of phylogenetically diverse reductive dehalogenase-homologous genes in deep subseafloor sedimentary metagenomes.</title>
        <authorList>
            <person name="Kawai M."/>
            <person name="Futagami T."/>
            <person name="Toyoda A."/>
            <person name="Takaki Y."/>
            <person name="Nishi S."/>
            <person name="Hori S."/>
            <person name="Arai W."/>
            <person name="Tsubouchi T."/>
            <person name="Morono Y."/>
            <person name="Uchiyama I."/>
            <person name="Ito T."/>
            <person name="Fujiyama A."/>
            <person name="Inagaki F."/>
            <person name="Takami H."/>
        </authorList>
    </citation>
    <scope>NUCLEOTIDE SEQUENCE</scope>
    <source>
        <strain evidence="1">Expedition CK06-06</strain>
    </source>
</reference>
<sequence length="117" mass="13048">MAKLEFSCLPTAIGSMPHTDPEEACSLVMKYLPDIPAWPQLPPRSPKENMGIQFSEGFPGIVVNGDKVHIEPGADFETELTQVYFDAEQGNFDKYAVSLEYAAGFHAFLLLWFAYSK</sequence>
<name>X1NX88_9ZZZZ</name>
<gene>
    <name evidence="1" type="ORF">S06H3_25676</name>
</gene>
<dbReference type="EMBL" id="BARV01014797">
    <property type="protein sequence ID" value="GAI23279.1"/>
    <property type="molecule type" value="Genomic_DNA"/>
</dbReference>